<comment type="caution">
    <text evidence="1">The sequence shown here is derived from an EMBL/GenBank/DDBJ whole genome shotgun (WGS) entry which is preliminary data.</text>
</comment>
<sequence length="184" mass="19259">MSEKGGTELKFVDCGAQLDSPKYRGKVGNRIDSDGNSTTSAFSGFKTGLSADVTFLKLKSEVSDNASMTGSGPSIGGDIGLFLGSENKIVAMVEPSLCKVEGQIGPFVGSLGYNLTTGVKLSEEGFKFAWAGFGLTMGIGGKFSVDTPFGSGGVGQKLTQTRSNTQTITMKGYSLLLPFNFGWF</sequence>
<name>A0A1D2MD48_ORCCI</name>
<accession>A0A1D2MD48</accession>
<organism evidence="1 2">
    <name type="scientific">Orchesella cincta</name>
    <name type="common">Springtail</name>
    <name type="synonym">Podura cincta</name>
    <dbReference type="NCBI Taxonomy" id="48709"/>
    <lineage>
        <taxon>Eukaryota</taxon>
        <taxon>Metazoa</taxon>
        <taxon>Ecdysozoa</taxon>
        <taxon>Arthropoda</taxon>
        <taxon>Hexapoda</taxon>
        <taxon>Collembola</taxon>
        <taxon>Entomobryomorpha</taxon>
        <taxon>Entomobryoidea</taxon>
        <taxon>Orchesellidae</taxon>
        <taxon>Orchesellinae</taxon>
        <taxon>Orchesella</taxon>
    </lineage>
</organism>
<protein>
    <submittedName>
        <fullName evidence="1">Uncharacterized protein</fullName>
    </submittedName>
</protein>
<dbReference type="Proteomes" id="UP000094527">
    <property type="component" value="Unassembled WGS sequence"/>
</dbReference>
<dbReference type="EMBL" id="LJIJ01001759">
    <property type="protein sequence ID" value="ODM90883.1"/>
    <property type="molecule type" value="Genomic_DNA"/>
</dbReference>
<evidence type="ECO:0000313" key="1">
    <source>
        <dbReference type="EMBL" id="ODM90883.1"/>
    </source>
</evidence>
<dbReference type="AlphaFoldDB" id="A0A1D2MD48"/>
<proteinExistence type="predicted"/>
<keyword evidence="2" id="KW-1185">Reference proteome</keyword>
<reference evidence="1 2" key="1">
    <citation type="journal article" date="2016" name="Genome Biol. Evol.">
        <title>Gene Family Evolution Reflects Adaptation to Soil Environmental Stressors in the Genome of the Collembolan Orchesella cincta.</title>
        <authorList>
            <person name="Faddeeva-Vakhrusheva A."/>
            <person name="Derks M.F."/>
            <person name="Anvar S.Y."/>
            <person name="Agamennone V."/>
            <person name="Suring W."/>
            <person name="Smit S."/>
            <person name="van Straalen N.M."/>
            <person name="Roelofs D."/>
        </authorList>
    </citation>
    <scope>NUCLEOTIDE SEQUENCE [LARGE SCALE GENOMIC DNA]</scope>
    <source>
        <tissue evidence="1">Mixed pool</tissue>
    </source>
</reference>
<gene>
    <name evidence="1" type="ORF">Ocin01_15798</name>
</gene>
<dbReference type="OrthoDB" id="8285237at2759"/>
<evidence type="ECO:0000313" key="2">
    <source>
        <dbReference type="Proteomes" id="UP000094527"/>
    </source>
</evidence>